<dbReference type="PANTHER" id="PTHR10429">
    <property type="entry name" value="DNA-3-METHYLADENINE GLYCOSYLASE"/>
    <property type="match status" value="1"/>
</dbReference>
<dbReference type="PANTHER" id="PTHR10429:SF0">
    <property type="entry name" value="DNA-3-METHYLADENINE GLYCOSYLASE"/>
    <property type="match status" value="1"/>
</dbReference>
<evidence type="ECO:0000256" key="3">
    <source>
        <dbReference type="ARBA" id="ARBA00022801"/>
    </source>
</evidence>
<dbReference type="InterPro" id="IPR036995">
    <property type="entry name" value="MPG_sf"/>
</dbReference>
<accession>A0ABQ6JX41</accession>
<dbReference type="SUPFAM" id="SSF50486">
    <property type="entry name" value="FMT C-terminal domain-like"/>
    <property type="match status" value="1"/>
</dbReference>
<dbReference type="NCBIfam" id="TIGR00567">
    <property type="entry name" value="3mg"/>
    <property type="match status" value="1"/>
</dbReference>
<dbReference type="EC" id="3.2.2.-" evidence="5"/>
<dbReference type="CDD" id="cd00540">
    <property type="entry name" value="AAG"/>
    <property type="match status" value="1"/>
</dbReference>
<reference evidence="8" key="1">
    <citation type="journal article" date="2019" name="Int. J. Syst. Evol. Microbiol.">
        <title>The Global Catalogue of Microorganisms (GCM) 10K type strain sequencing project: providing services to taxonomists for standard genome sequencing and annotation.</title>
        <authorList>
            <consortium name="The Broad Institute Genomics Platform"/>
            <consortium name="The Broad Institute Genome Sequencing Center for Infectious Disease"/>
            <person name="Wu L."/>
            <person name="Ma J."/>
        </authorList>
    </citation>
    <scope>NUCLEOTIDE SEQUENCE [LARGE SCALE GENOMIC DNA]</scope>
    <source>
        <strain evidence="8">NBRC 108755</strain>
    </source>
</reference>
<organism evidence="7 8">
    <name type="scientific">Homoserinibacter gongjuensis</name>
    <dbReference type="NCBI Taxonomy" id="1162968"/>
    <lineage>
        <taxon>Bacteria</taxon>
        <taxon>Bacillati</taxon>
        <taxon>Actinomycetota</taxon>
        <taxon>Actinomycetes</taxon>
        <taxon>Micrococcales</taxon>
        <taxon>Microbacteriaceae</taxon>
        <taxon>Homoserinibacter</taxon>
    </lineage>
</organism>
<dbReference type="InterPro" id="IPR011034">
    <property type="entry name" value="Formyl_transferase-like_C_sf"/>
</dbReference>
<keyword evidence="8" id="KW-1185">Reference proteome</keyword>
<evidence type="ECO:0000256" key="6">
    <source>
        <dbReference type="SAM" id="MobiDB-lite"/>
    </source>
</evidence>
<dbReference type="Proteomes" id="UP001157069">
    <property type="component" value="Unassembled WGS sequence"/>
</dbReference>
<name>A0ABQ6JX41_9MICO</name>
<keyword evidence="4 5" id="KW-0234">DNA repair</keyword>
<protein>
    <recommendedName>
        <fullName evidence="5">Putative 3-methyladenine DNA glycosylase</fullName>
        <ecNumber evidence="5">3.2.2.-</ecNumber>
    </recommendedName>
</protein>
<feature type="region of interest" description="Disordered" evidence="6">
    <location>
        <begin position="1"/>
        <end position="23"/>
    </location>
</feature>
<comment type="caution">
    <text evidence="7">The sequence shown here is derived from an EMBL/GenBank/DDBJ whole genome shotgun (WGS) entry which is preliminary data.</text>
</comment>
<proteinExistence type="inferred from homology"/>
<comment type="similarity">
    <text evidence="1 5">Belongs to the DNA glycosylase MPG family.</text>
</comment>
<evidence type="ECO:0000313" key="8">
    <source>
        <dbReference type="Proteomes" id="UP001157069"/>
    </source>
</evidence>
<evidence type="ECO:0000313" key="7">
    <source>
        <dbReference type="EMBL" id="GMA92876.1"/>
    </source>
</evidence>
<evidence type="ECO:0000256" key="1">
    <source>
        <dbReference type="ARBA" id="ARBA00009232"/>
    </source>
</evidence>
<keyword evidence="3 5" id="KW-0378">Hydrolase</keyword>
<evidence type="ECO:0000256" key="2">
    <source>
        <dbReference type="ARBA" id="ARBA00022763"/>
    </source>
</evidence>
<dbReference type="NCBIfam" id="NF002003">
    <property type="entry name" value="PRK00802.1-3"/>
    <property type="match status" value="1"/>
</dbReference>
<evidence type="ECO:0000256" key="4">
    <source>
        <dbReference type="ARBA" id="ARBA00023204"/>
    </source>
</evidence>
<gene>
    <name evidence="7" type="ORF">GCM10025869_34050</name>
</gene>
<dbReference type="Pfam" id="PF02245">
    <property type="entry name" value="Pur_DNA_glyco"/>
    <property type="match status" value="1"/>
</dbReference>
<evidence type="ECO:0000256" key="5">
    <source>
        <dbReference type="HAMAP-Rule" id="MF_00527"/>
    </source>
</evidence>
<dbReference type="Gene3D" id="3.10.300.10">
    <property type="entry name" value="Methylpurine-DNA glycosylase (MPG)"/>
    <property type="match status" value="1"/>
</dbReference>
<keyword evidence="2 5" id="KW-0227">DNA damage</keyword>
<dbReference type="HAMAP" id="MF_00527">
    <property type="entry name" value="3MGH"/>
    <property type="match status" value="1"/>
</dbReference>
<dbReference type="InterPro" id="IPR003180">
    <property type="entry name" value="MPG"/>
</dbReference>
<sequence length="226" mass="23994">MSSDVPQARRDPRGLSSDVPQARRVSKPAPALLDLLTRPADEVAPLLLGAHLTGRGVTVRLTEVEAYLGEADPGSHAFRGLTPRTRTMFGEPGHLYVYFSYGMHVCANVVCSPEGTASAVLLRAGEVVDGLELARERRPTAKTDAELARGPAHLTKALGIELADDTAALGGAPFTLEPPPHPTPFATGPRVGVSGDGGTDAFPLRFWIPGDPTVSVYRAHTPKKHR</sequence>
<dbReference type="EMBL" id="BSVA01000001">
    <property type="protein sequence ID" value="GMA92876.1"/>
    <property type="molecule type" value="Genomic_DNA"/>
</dbReference>